<reference evidence="3" key="1">
    <citation type="journal article" date="2014" name="PLoS ONE">
        <title>Transcriptome-Based Identification of ABC Transporters in the Western Tarnished Plant Bug Lygus hesperus.</title>
        <authorList>
            <person name="Hull J.J."/>
            <person name="Chaney K."/>
            <person name="Geib S.M."/>
            <person name="Fabrick J.A."/>
            <person name="Brent C.S."/>
            <person name="Walsh D."/>
            <person name="Lavine L.C."/>
        </authorList>
    </citation>
    <scope>NUCLEOTIDE SEQUENCE</scope>
</reference>
<feature type="region of interest" description="Disordered" evidence="1">
    <location>
        <begin position="115"/>
        <end position="186"/>
    </location>
</feature>
<evidence type="ECO:0000256" key="1">
    <source>
        <dbReference type="SAM" id="MobiDB-lite"/>
    </source>
</evidence>
<name>A0A0A9XS48_LYGHE</name>
<gene>
    <name evidence="3" type="primary">GIP_71</name>
    <name evidence="3" type="ORF">CM83_103079</name>
</gene>
<feature type="compositionally biased region" description="Basic and acidic residues" evidence="1">
    <location>
        <begin position="135"/>
        <end position="145"/>
    </location>
</feature>
<feature type="compositionally biased region" description="Acidic residues" evidence="1">
    <location>
        <begin position="146"/>
        <end position="163"/>
    </location>
</feature>
<accession>A0A0A9XS48</accession>
<evidence type="ECO:0000313" key="3">
    <source>
        <dbReference type="EMBL" id="JAG21618.1"/>
    </source>
</evidence>
<dbReference type="Pfam" id="PF25597">
    <property type="entry name" value="SH3_retrovirus"/>
    <property type="match status" value="1"/>
</dbReference>
<protein>
    <submittedName>
        <fullName evidence="3">Copia protein</fullName>
    </submittedName>
</protein>
<dbReference type="AlphaFoldDB" id="A0A0A9XS48"/>
<dbReference type="EMBL" id="GBHO01021986">
    <property type="protein sequence ID" value="JAG21618.1"/>
    <property type="molecule type" value="Transcribed_RNA"/>
</dbReference>
<sequence length="186" mass="21365">TSTNVTPAENWYGKKPDLSRLEIFGDVAHTKNLGYLKKLDSRSSKFILVGYAPNGYRLWDSEKRRILTSRDVKFEHYSDRNLKSSELFPLIRIEEIEPETEENNKNEDQFEIKQENLPDISIDSLSPEDSTSSHQEFETQDKTADSEDFEGFDDASEHFEDEPVGNVNQGSESDEIVELLGKGQRK</sequence>
<feature type="domain" description="Retroviral polymerase SH3-like" evidence="2">
    <location>
        <begin position="36"/>
        <end position="76"/>
    </location>
</feature>
<feature type="non-terminal residue" evidence="3">
    <location>
        <position position="1"/>
    </location>
</feature>
<dbReference type="InterPro" id="IPR057670">
    <property type="entry name" value="SH3_retrovirus"/>
</dbReference>
<feature type="compositionally biased region" description="Polar residues" evidence="1">
    <location>
        <begin position="123"/>
        <end position="134"/>
    </location>
</feature>
<organism evidence="3">
    <name type="scientific">Lygus hesperus</name>
    <name type="common">Western plant bug</name>
    <dbReference type="NCBI Taxonomy" id="30085"/>
    <lineage>
        <taxon>Eukaryota</taxon>
        <taxon>Metazoa</taxon>
        <taxon>Ecdysozoa</taxon>
        <taxon>Arthropoda</taxon>
        <taxon>Hexapoda</taxon>
        <taxon>Insecta</taxon>
        <taxon>Pterygota</taxon>
        <taxon>Neoptera</taxon>
        <taxon>Paraneoptera</taxon>
        <taxon>Hemiptera</taxon>
        <taxon>Heteroptera</taxon>
        <taxon>Panheteroptera</taxon>
        <taxon>Cimicomorpha</taxon>
        <taxon>Miridae</taxon>
        <taxon>Mirini</taxon>
        <taxon>Lygus</taxon>
    </lineage>
</organism>
<evidence type="ECO:0000259" key="2">
    <source>
        <dbReference type="Pfam" id="PF25597"/>
    </source>
</evidence>
<reference evidence="3" key="2">
    <citation type="submission" date="2014-07" db="EMBL/GenBank/DDBJ databases">
        <authorList>
            <person name="Hull J."/>
        </authorList>
    </citation>
    <scope>NUCLEOTIDE SEQUENCE</scope>
</reference>
<proteinExistence type="predicted"/>